<keyword evidence="5 6" id="KW-0804">Transcription</keyword>
<protein>
    <recommendedName>
        <fullName evidence="6">Probable transcriptional regulatory protein HP397_00895</fullName>
    </recommendedName>
</protein>
<dbReference type="RefSeq" id="WP_067321734.1">
    <property type="nucleotide sequence ID" value="NZ_CBCRWS010000024.1"/>
</dbReference>
<dbReference type="Gene3D" id="3.30.70.980">
    <property type="match status" value="2"/>
</dbReference>
<dbReference type="PANTHER" id="PTHR12532:SF6">
    <property type="entry name" value="TRANSCRIPTIONAL REGULATORY PROTEIN YEBC-RELATED"/>
    <property type="match status" value="1"/>
</dbReference>
<dbReference type="Pfam" id="PF01709">
    <property type="entry name" value="Transcrip_reg"/>
    <property type="match status" value="1"/>
</dbReference>
<sequence length="238" mass="26193">MGRHGTIAGRKEAQDRKRASAFTKYVRLITVAAREGADPEYNVALKHAIEKAKSINMPNDNIQRAIKKGSGADGGAGYESLNYEGYGPGGVAIIVEILTDNRNRTASSVKSSFDKNGGNLGTPGCVSYMFERKGEIYIEKTPESDEDELMMIALDAGMDDMKVFEDSFYITTPTDTYDKVLNSVKDANYSVVESDIAFVPSIEVENMSAEDLEKLNKLIDVLEDNDDVQKVHHNYTGE</sequence>
<dbReference type="InterPro" id="IPR017856">
    <property type="entry name" value="Integrase-like_N"/>
</dbReference>
<dbReference type="Gene3D" id="1.10.10.200">
    <property type="match status" value="1"/>
</dbReference>
<dbReference type="Proteomes" id="UP000526184">
    <property type="component" value="Unassembled WGS sequence"/>
</dbReference>
<dbReference type="GO" id="GO:0005829">
    <property type="term" value="C:cytosol"/>
    <property type="evidence" value="ECO:0007669"/>
    <property type="project" value="TreeGrafter"/>
</dbReference>
<proteinExistence type="inferred from homology"/>
<dbReference type="InterPro" id="IPR026564">
    <property type="entry name" value="Transcrip_reg_TACO1-like_dom3"/>
</dbReference>
<evidence type="ECO:0000256" key="6">
    <source>
        <dbReference type="HAMAP-Rule" id="MF_00693"/>
    </source>
</evidence>
<feature type="domain" description="TACO1/YebC-like second and third" evidence="7">
    <location>
        <begin position="78"/>
        <end position="235"/>
    </location>
</feature>
<dbReference type="InterPro" id="IPR029072">
    <property type="entry name" value="YebC-like"/>
</dbReference>
<evidence type="ECO:0000256" key="4">
    <source>
        <dbReference type="ARBA" id="ARBA00023125"/>
    </source>
</evidence>
<dbReference type="PANTHER" id="PTHR12532">
    <property type="entry name" value="TRANSLATIONAL ACTIVATOR OF CYTOCHROME C OXIDASE 1"/>
    <property type="match status" value="1"/>
</dbReference>
<feature type="domain" description="TACO1/YebC-like N-terminal" evidence="8">
    <location>
        <begin position="6"/>
        <end position="71"/>
    </location>
</feature>
<evidence type="ECO:0000256" key="5">
    <source>
        <dbReference type="ARBA" id="ARBA00023163"/>
    </source>
</evidence>
<dbReference type="InterPro" id="IPR048300">
    <property type="entry name" value="TACO1_YebC-like_2nd/3rd_dom"/>
</dbReference>
<dbReference type="HAMAP" id="MF_00693">
    <property type="entry name" value="Transcrip_reg_TACO1"/>
    <property type="match status" value="1"/>
</dbReference>
<dbReference type="Pfam" id="PF20772">
    <property type="entry name" value="TACO1_YebC_N"/>
    <property type="match status" value="1"/>
</dbReference>
<gene>
    <name evidence="9" type="ORF">HP397_00895</name>
</gene>
<dbReference type="InterPro" id="IPR002876">
    <property type="entry name" value="Transcrip_reg_TACO1-like"/>
</dbReference>
<dbReference type="GO" id="GO:0006355">
    <property type="term" value="P:regulation of DNA-templated transcription"/>
    <property type="evidence" value="ECO:0007669"/>
    <property type="project" value="UniProtKB-UniRule"/>
</dbReference>
<evidence type="ECO:0000256" key="1">
    <source>
        <dbReference type="ARBA" id="ARBA00008724"/>
    </source>
</evidence>
<evidence type="ECO:0000259" key="8">
    <source>
        <dbReference type="Pfam" id="PF20772"/>
    </source>
</evidence>
<dbReference type="GO" id="GO:0003677">
    <property type="term" value="F:DNA binding"/>
    <property type="evidence" value="ECO:0007669"/>
    <property type="project" value="UniProtKB-UniRule"/>
</dbReference>
<organism evidence="9 10">
    <name type="scientific">Streptobacillus felis</name>
    <dbReference type="NCBI Taxonomy" id="1384509"/>
    <lineage>
        <taxon>Bacteria</taxon>
        <taxon>Fusobacteriati</taxon>
        <taxon>Fusobacteriota</taxon>
        <taxon>Fusobacteriia</taxon>
        <taxon>Fusobacteriales</taxon>
        <taxon>Leptotrichiaceae</taxon>
        <taxon>Streptobacillus</taxon>
    </lineage>
</organism>
<evidence type="ECO:0000256" key="3">
    <source>
        <dbReference type="ARBA" id="ARBA00023015"/>
    </source>
</evidence>
<reference evidence="9 10" key="1">
    <citation type="submission" date="2020-05" db="EMBL/GenBank/DDBJ databases">
        <title>Streptobacillus felis strain LHL191014123.</title>
        <authorList>
            <person name="Fawzy A."/>
            <person name="Rau J."/>
            <person name="Risse K."/>
            <person name="Schauerte N."/>
            <person name="Geiger C."/>
            <person name="Blom J."/>
            <person name="Imirzalioglu C."/>
            <person name="Falgenhauer J."/>
            <person name="Bach A."/>
            <person name="Herden C."/>
            <person name="Eisenberg T."/>
        </authorList>
    </citation>
    <scope>NUCLEOTIDE SEQUENCE [LARGE SCALE GENOMIC DNA]</scope>
    <source>
        <strain evidence="9 10">LHL191014123</strain>
    </source>
</reference>
<dbReference type="OrthoDB" id="9781053at2"/>
<comment type="subcellular location">
    <subcellularLocation>
        <location evidence="6">Cytoplasm</location>
    </subcellularLocation>
</comment>
<keyword evidence="10" id="KW-1185">Reference proteome</keyword>
<dbReference type="AlphaFoldDB" id="A0A7Z0TBH8"/>
<dbReference type="NCBIfam" id="NF001030">
    <property type="entry name" value="PRK00110.1"/>
    <property type="match status" value="1"/>
</dbReference>
<keyword evidence="4 6" id="KW-0238">DNA-binding</keyword>
<evidence type="ECO:0000256" key="2">
    <source>
        <dbReference type="ARBA" id="ARBA00022490"/>
    </source>
</evidence>
<comment type="caution">
    <text evidence="9">The sequence shown here is derived from an EMBL/GenBank/DDBJ whole genome shotgun (WGS) entry which is preliminary data.</text>
</comment>
<dbReference type="SUPFAM" id="SSF75625">
    <property type="entry name" value="YebC-like"/>
    <property type="match status" value="1"/>
</dbReference>
<evidence type="ECO:0000313" key="9">
    <source>
        <dbReference type="EMBL" id="NYV27383.1"/>
    </source>
</evidence>
<dbReference type="NCBIfam" id="TIGR01033">
    <property type="entry name" value="YebC/PmpR family DNA-binding transcriptional regulator"/>
    <property type="match status" value="1"/>
</dbReference>
<evidence type="ECO:0000259" key="7">
    <source>
        <dbReference type="Pfam" id="PF01709"/>
    </source>
</evidence>
<evidence type="ECO:0000313" key="10">
    <source>
        <dbReference type="Proteomes" id="UP000526184"/>
    </source>
</evidence>
<dbReference type="EMBL" id="JABMKT010000002">
    <property type="protein sequence ID" value="NYV27383.1"/>
    <property type="molecule type" value="Genomic_DNA"/>
</dbReference>
<dbReference type="InterPro" id="IPR049083">
    <property type="entry name" value="TACO1_YebC_N"/>
</dbReference>
<keyword evidence="2 6" id="KW-0963">Cytoplasm</keyword>
<accession>A0A7Z0TBH8</accession>
<keyword evidence="3 6" id="KW-0805">Transcription regulation</keyword>
<comment type="similarity">
    <text evidence="1 6">Belongs to the TACO1 family.</text>
</comment>
<name>A0A7Z0TBH8_9FUSO</name>
<dbReference type="NCBIfam" id="NF009044">
    <property type="entry name" value="PRK12378.1"/>
    <property type="match status" value="1"/>
</dbReference>